<keyword evidence="8 13" id="KW-0472">Membrane</keyword>
<accession>A0A0F4NEY4</accession>
<organism evidence="15 16">
    <name type="scientific">Vibrio galatheae</name>
    <dbReference type="NCBI Taxonomy" id="579748"/>
    <lineage>
        <taxon>Bacteria</taxon>
        <taxon>Pseudomonadati</taxon>
        <taxon>Pseudomonadota</taxon>
        <taxon>Gammaproteobacteria</taxon>
        <taxon>Vibrionales</taxon>
        <taxon>Vibrionaceae</taxon>
        <taxon>Vibrio</taxon>
    </lineage>
</organism>
<gene>
    <name evidence="13" type="primary">lolB</name>
    <name evidence="15" type="ORF">TW81_18205</name>
</gene>
<keyword evidence="10 13" id="KW-0143">Chaperone</keyword>
<keyword evidence="11 13" id="KW-0998">Cell outer membrane</keyword>
<dbReference type="NCBIfam" id="TIGR00548">
    <property type="entry name" value="lolB"/>
    <property type="match status" value="1"/>
</dbReference>
<evidence type="ECO:0000313" key="16">
    <source>
        <dbReference type="Proteomes" id="UP000033673"/>
    </source>
</evidence>
<feature type="chain" id="PRO_5002472852" description="Outer-membrane lipoprotein LolB" evidence="14">
    <location>
        <begin position="23"/>
        <end position="204"/>
    </location>
</feature>
<dbReference type="SUPFAM" id="SSF89392">
    <property type="entry name" value="Prokaryotic lipoproteins and lipoprotein localization factors"/>
    <property type="match status" value="1"/>
</dbReference>
<dbReference type="InterPro" id="IPR029046">
    <property type="entry name" value="LolA/LolB/LppX"/>
</dbReference>
<evidence type="ECO:0000256" key="2">
    <source>
        <dbReference type="ARBA" id="ARBA00009696"/>
    </source>
</evidence>
<evidence type="ECO:0000256" key="8">
    <source>
        <dbReference type="ARBA" id="ARBA00023136"/>
    </source>
</evidence>
<dbReference type="CDD" id="cd16326">
    <property type="entry name" value="LolB"/>
    <property type="match status" value="1"/>
</dbReference>
<dbReference type="GO" id="GO:0015031">
    <property type="term" value="P:protein transport"/>
    <property type="evidence" value="ECO:0007669"/>
    <property type="project" value="UniProtKB-KW"/>
</dbReference>
<sequence>MVTHFRAIFCLLIGTFFLNGCASLESTTDVEWQTHQQRLATIQNYQSNGKLGYIAPDQRQSLNFQWRYSPALTQLRLTTFLGQTALNLQATPNGAQVETYDDQTFHASSAETLIQQLTGLNIPVQQLNDWLLGRPTQADDYQLNETNTLASLTKSVGSQIWQLSYLSYQDVIIDGVALPLPQKLKLTQGDISINIIISKWTISS</sequence>
<feature type="signal peptide" evidence="14">
    <location>
        <begin position="1"/>
        <end position="22"/>
    </location>
</feature>
<evidence type="ECO:0000256" key="3">
    <source>
        <dbReference type="ARBA" id="ARBA00011245"/>
    </source>
</evidence>
<protein>
    <recommendedName>
        <fullName evidence="4 13">Outer-membrane lipoprotein LolB</fullName>
    </recommendedName>
</protein>
<dbReference type="PATRIC" id="fig|579748.3.peg.3757"/>
<evidence type="ECO:0000256" key="5">
    <source>
        <dbReference type="ARBA" id="ARBA00022448"/>
    </source>
</evidence>
<dbReference type="Proteomes" id="UP000033673">
    <property type="component" value="Unassembled WGS sequence"/>
</dbReference>
<keyword evidence="12" id="KW-0449">Lipoprotein</keyword>
<keyword evidence="5 13" id="KW-0813">Transport</keyword>
<dbReference type="GO" id="GO:0009279">
    <property type="term" value="C:cell outer membrane"/>
    <property type="evidence" value="ECO:0007669"/>
    <property type="project" value="UniProtKB-SubCell"/>
</dbReference>
<dbReference type="EMBL" id="JXXV01000038">
    <property type="protein sequence ID" value="KJY81489.1"/>
    <property type="molecule type" value="Genomic_DNA"/>
</dbReference>
<proteinExistence type="inferred from homology"/>
<dbReference type="Pfam" id="PF03550">
    <property type="entry name" value="LolB"/>
    <property type="match status" value="1"/>
</dbReference>
<dbReference type="InterPro" id="IPR004565">
    <property type="entry name" value="OM_lipoprot_LolB"/>
</dbReference>
<evidence type="ECO:0000256" key="10">
    <source>
        <dbReference type="ARBA" id="ARBA00023186"/>
    </source>
</evidence>
<dbReference type="OrthoDB" id="9797618at2"/>
<comment type="subunit">
    <text evidence="3 13">Monomer.</text>
</comment>
<dbReference type="HAMAP" id="MF_00233">
    <property type="entry name" value="LolB"/>
    <property type="match status" value="1"/>
</dbReference>
<dbReference type="STRING" id="579748.TW81_18205"/>
<comment type="subcellular location">
    <subcellularLocation>
        <location evidence="1">Cell outer membrane</location>
        <topology evidence="1">Lipid-anchor</topology>
    </subcellularLocation>
</comment>
<evidence type="ECO:0000256" key="11">
    <source>
        <dbReference type="ARBA" id="ARBA00023237"/>
    </source>
</evidence>
<evidence type="ECO:0000256" key="7">
    <source>
        <dbReference type="ARBA" id="ARBA00022927"/>
    </source>
</evidence>
<evidence type="ECO:0000256" key="1">
    <source>
        <dbReference type="ARBA" id="ARBA00004459"/>
    </source>
</evidence>
<keyword evidence="16" id="KW-1185">Reference proteome</keyword>
<evidence type="ECO:0000256" key="4">
    <source>
        <dbReference type="ARBA" id="ARBA00016202"/>
    </source>
</evidence>
<evidence type="ECO:0000256" key="6">
    <source>
        <dbReference type="ARBA" id="ARBA00022729"/>
    </source>
</evidence>
<evidence type="ECO:0000256" key="14">
    <source>
        <dbReference type="SAM" id="SignalP"/>
    </source>
</evidence>
<keyword evidence="6 14" id="KW-0732">Signal</keyword>
<comment type="similarity">
    <text evidence="2 13">Belongs to the LolB family.</text>
</comment>
<evidence type="ECO:0000256" key="12">
    <source>
        <dbReference type="ARBA" id="ARBA00023288"/>
    </source>
</evidence>
<keyword evidence="9" id="KW-0564">Palmitate</keyword>
<dbReference type="GO" id="GO:0044874">
    <property type="term" value="P:lipoprotein localization to outer membrane"/>
    <property type="evidence" value="ECO:0007669"/>
    <property type="project" value="UniProtKB-UniRule"/>
</dbReference>
<evidence type="ECO:0000313" key="15">
    <source>
        <dbReference type="EMBL" id="KJY81489.1"/>
    </source>
</evidence>
<name>A0A0F4NEY4_9VIBR</name>
<dbReference type="Gene3D" id="2.50.20.10">
    <property type="entry name" value="Lipoprotein localisation LolA/LolB/LppX"/>
    <property type="match status" value="1"/>
</dbReference>
<comment type="function">
    <text evidence="13">Plays a critical role in the incorporation of lipoproteins in the outer membrane after they are released by the LolA protein.</text>
</comment>
<comment type="caution">
    <text evidence="15">The sequence shown here is derived from an EMBL/GenBank/DDBJ whole genome shotgun (WGS) entry which is preliminary data.</text>
</comment>
<dbReference type="AlphaFoldDB" id="A0A0F4NEY4"/>
<reference evidence="15 16" key="1">
    <citation type="journal article" date="2015" name="BMC Genomics">
        <title>Genome mining reveals unlocked bioactive potential of marine Gram-negative bacteria.</title>
        <authorList>
            <person name="Machado H."/>
            <person name="Sonnenschein E.C."/>
            <person name="Melchiorsen J."/>
            <person name="Gram L."/>
        </authorList>
    </citation>
    <scope>NUCLEOTIDE SEQUENCE [LARGE SCALE GENOMIC DNA]</scope>
    <source>
        <strain evidence="15 16">S2757</strain>
    </source>
</reference>
<evidence type="ECO:0000256" key="13">
    <source>
        <dbReference type="HAMAP-Rule" id="MF_00233"/>
    </source>
</evidence>
<evidence type="ECO:0000256" key="9">
    <source>
        <dbReference type="ARBA" id="ARBA00023139"/>
    </source>
</evidence>
<keyword evidence="7 13" id="KW-0653">Protein transport</keyword>
<dbReference type="RefSeq" id="WP_045957170.1">
    <property type="nucleotide sequence ID" value="NZ_JXXV01000038.1"/>
</dbReference>